<dbReference type="Pfam" id="PF17802">
    <property type="entry name" value="SpaA"/>
    <property type="match status" value="2"/>
</dbReference>
<reference evidence="6" key="1">
    <citation type="submission" date="2019-03" db="EMBL/GenBank/DDBJ databases">
        <title>Weissella sp. 26KH-42 Genome sequencing.</title>
        <authorList>
            <person name="Heo J."/>
            <person name="Kim S.-J."/>
            <person name="Kim J.-S."/>
            <person name="Hong S.-B."/>
            <person name="Kwon S.-W."/>
        </authorList>
    </citation>
    <scope>NUCLEOTIDE SEQUENCE [LARGE SCALE GENOMIC DNA]</scope>
    <source>
        <strain evidence="6">26KH-42</strain>
    </source>
</reference>
<dbReference type="InterPro" id="IPR048052">
    <property type="entry name" value="FM1-like"/>
</dbReference>
<keyword evidence="2" id="KW-0732">Signal</keyword>
<feature type="signal peptide" evidence="2">
    <location>
        <begin position="1"/>
        <end position="34"/>
    </location>
</feature>
<keyword evidence="1" id="KW-1133">Transmembrane helix</keyword>
<gene>
    <name evidence="5" type="ORF">EQG49_05120</name>
</gene>
<dbReference type="Pfam" id="PF16555">
    <property type="entry name" value="GramPos_pilinD1"/>
    <property type="match status" value="1"/>
</dbReference>
<accession>A0A4P6YT80</accession>
<evidence type="ECO:0000313" key="5">
    <source>
        <dbReference type="EMBL" id="QBO35880.1"/>
    </source>
</evidence>
<evidence type="ECO:0000256" key="1">
    <source>
        <dbReference type="SAM" id="Phobius"/>
    </source>
</evidence>
<dbReference type="InterPro" id="IPR013783">
    <property type="entry name" value="Ig-like_fold"/>
</dbReference>
<evidence type="ECO:0000256" key="2">
    <source>
        <dbReference type="SAM" id="SignalP"/>
    </source>
</evidence>
<dbReference type="EMBL" id="CP037940">
    <property type="protein sequence ID" value="QBO35880.1"/>
    <property type="molecule type" value="Genomic_DNA"/>
</dbReference>
<evidence type="ECO:0000259" key="3">
    <source>
        <dbReference type="Pfam" id="PF16555"/>
    </source>
</evidence>
<keyword evidence="6" id="KW-1185">Reference proteome</keyword>
<dbReference type="InterPro" id="IPR026466">
    <property type="entry name" value="Fim_isopep_form_D2_dom"/>
</dbReference>
<keyword evidence="1" id="KW-0472">Membrane</keyword>
<dbReference type="NCBIfam" id="NF033902">
    <property type="entry name" value="iso_D2_wall_anc"/>
    <property type="match status" value="1"/>
</dbReference>
<dbReference type="Gene3D" id="2.60.40.10">
    <property type="entry name" value="Immunoglobulins"/>
    <property type="match status" value="3"/>
</dbReference>
<dbReference type="InterPro" id="IPR041033">
    <property type="entry name" value="SpaA_PFL_dom_1"/>
</dbReference>
<feature type="chain" id="PRO_5020558422" evidence="2">
    <location>
        <begin position="35"/>
        <end position="624"/>
    </location>
</feature>
<feature type="transmembrane region" description="Helical" evidence="1">
    <location>
        <begin position="599"/>
        <end position="620"/>
    </location>
</feature>
<dbReference type="Gene3D" id="2.60.40.740">
    <property type="match status" value="1"/>
</dbReference>
<name>A0A4P6YT80_9LACO</name>
<dbReference type="NCBIfam" id="TIGR04226">
    <property type="entry name" value="RrgB_K2N_iso_D2"/>
    <property type="match status" value="1"/>
</dbReference>
<dbReference type="InterPro" id="IPR032364">
    <property type="entry name" value="GramPos_pilinD1_N"/>
</dbReference>
<dbReference type="RefSeq" id="WP_133362959.1">
    <property type="nucleotide sequence ID" value="NZ_CP037940.1"/>
</dbReference>
<dbReference type="Proteomes" id="UP000292886">
    <property type="component" value="Chromosome"/>
</dbReference>
<evidence type="ECO:0000259" key="4">
    <source>
        <dbReference type="Pfam" id="PF17802"/>
    </source>
</evidence>
<feature type="domain" description="SpaA-like prealbumin fold" evidence="4">
    <location>
        <begin position="482"/>
        <end position="571"/>
    </location>
</feature>
<proteinExistence type="predicted"/>
<dbReference type="AlphaFoldDB" id="A0A4P6YT80"/>
<feature type="domain" description="Gram-positive pilin subunit D1 N-terminal" evidence="3">
    <location>
        <begin position="64"/>
        <end position="196"/>
    </location>
</feature>
<evidence type="ECO:0000313" key="6">
    <source>
        <dbReference type="Proteomes" id="UP000292886"/>
    </source>
</evidence>
<dbReference type="OrthoDB" id="2193404at2"/>
<dbReference type="KEGG" id="wei:EQG49_05120"/>
<sequence length="624" mass="67067">MKFSKKQLKAMVMTAAIALPIAASGITGVQSVSAAPAVASDVTIRINKFGIQKSQPMGTPELDLNNLTHAEAVAKLEAAKYKALQDVEFKLYRLDSDVLASVKDDKFMGYVSESEAEALAATATEIELDGPTNVNGQTGTTAKVPNSGAYMIVETNAPAGVVQKSDAQVVQLPVYRVNSQDQHEVVNGTLDVYLKNRTNTGSLNVDKDIEDNTAAKNLKATFSLTKVKNQNGVTVNEDFGSKTTTGLIDGVDLTWDNLTYGTYKLVETANAGAGYQKIADREFTISDSNLTQSYTGTDKIKNPTTVEQWKTVDRATENKGTGNLDAAGLVAEGLKVGQAFDWHINTTIPSNIDEMQEFVITDTMPANISFNDAEVYVVDERITDSTKAPATDALIAGTDYKLDTATNGKVVFNFTQAGLDKMAANTDGYVYIKYNTTLNSLDADQVNSIVFENGSTVNWTVKNNVDTGHDGDSSLTWTGAKKFQKTDGSKPLAGAEFKVKNDADKYLSYNEDREVVWVDDAADAKKFDSNGTNAMFVVDGLAEGTYTLVETKTPTNYATMSDLEFTIAETDAQASGDATKLPINEVENLPANKLPLTGGMGYIAAALGGLAAMFVAVRGYRRIK</sequence>
<feature type="domain" description="SpaA-like prealbumin fold" evidence="4">
    <location>
        <begin position="218"/>
        <end position="299"/>
    </location>
</feature>
<organism evidence="5 6">
    <name type="scientific">Periweissella cryptocerci</name>
    <dbReference type="NCBI Taxonomy" id="2506420"/>
    <lineage>
        <taxon>Bacteria</taxon>
        <taxon>Bacillati</taxon>
        <taxon>Bacillota</taxon>
        <taxon>Bacilli</taxon>
        <taxon>Lactobacillales</taxon>
        <taxon>Lactobacillaceae</taxon>
        <taxon>Periweissella</taxon>
    </lineage>
</organism>
<protein>
    <submittedName>
        <fullName evidence="5">Isopeptide-forming domain-containing fimbrial protein</fullName>
    </submittedName>
</protein>
<keyword evidence="1" id="KW-0812">Transmembrane</keyword>